<evidence type="ECO:0000256" key="11">
    <source>
        <dbReference type="ARBA" id="ARBA00023329"/>
    </source>
</evidence>
<evidence type="ECO:0000256" key="10">
    <source>
        <dbReference type="ARBA" id="ARBA00023136"/>
    </source>
</evidence>
<keyword evidence="16" id="KW-1133">Transmembrane helix</keyword>
<keyword evidence="7" id="KW-0931">ER-Golgi transport</keyword>
<feature type="region of interest" description="Disordered" evidence="15">
    <location>
        <begin position="48"/>
        <end position="80"/>
    </location>
</feature>
<feature type="transmembrane region" description="Helical" evidence="16">
    <location>
        <begin position="193"/>
        <end position="211"/>
    </location>
</feature>
<comment type="similarity">
    <text evidence="3">Belongs to the adaptor complexes small subunit family.</text>
</comment>
<comment type="caution">
    <text evidence="18">The sequence shown here is derived from an EMBL/GenBank/DDBJ whole genome shotgun (WGS) entry which is preliminary data.</text>
</comment>
<keyword evidence="16" id="KW-0812">Transmembrane</keyword>
<dbReference type="KEGG" id="blac:94350439"/>
<keyword evidence="14" id="KW-0808">Transferase</keyword>
<feature type="transmembrane region" description="Helical" evidence="16">
    <location>
        <begin position="264"/>
        <end position="285"/>
    </location>
</feature>
<keyword evidence="14" id="KW-0067">ATP-binding</keyword>
<evidence type="ECO:0000256" key="1">
    <source>
        <dbReference type="ARBA" id="ARBA00004255"/>
    </source>
</evidence>
<feature type="transmembrane region" description="Helical" evidence="16">
    <location>
        <begin position="379"/>
        <end position="400"/>
    </location>
</feature>
<dbReference type="PANTHER" id="PTHR23086">
    <property type="entry name" value="PHOSPHATIDYLINOSITOL-4-PHOSPHATE 5-KINASE"/>
    <property type="match status" value="1"/>
</dbReference>
<dbReference type="PROSITE" id="PS51455">
    <property type="entry name" value="PIPK"/>
    <property type="match status" value="1"/>
</dbReference>
<proteinExistence type="inferred from homology"/>
<evidence type="ECO:0000256" key="6">
    <source>
        <dbReference type="ARBA" id="ARBA00022490"/>
    </source>
</evidence>
<dbReference type="GO" id="GO:0030663">
    <property type="term" value="C:COPI-coated vesicle membrane"/>
    <property type="evidence" value="ECO:0007669"/>
    <property type="project" value="UniProtKB-SubCell"/>
</dbReference>
<evidence type="ECO:0000256" key="8">
    <source>
        <dbReference type="ARBA" id="ARBA00022927"/>
    </source>
</evidence>
<evidence type="ECO:0000256" key="16">
    <source>
        <dbReference type="SAM" id="Phobius"/>
    </source>
</evidence>
<dbReference type="InterPro" id="IPR022775">
    <property type="entry name" value="AP_mu_sigma_su"/>
</dbReference>
<reference evidence="18 19" key="1">
    <citation type="journal article" date="2021" name="Genome Biol.">
        <title>AFLAP: assembly-free linkage analysis pipeline using k-mers from genome sequencing data.</title>
        <authorList>
            <person name="Fletcher K."/>
            <person name="Zhang L."/>
            <person name="Gil J."/>
            <person name="Han R."/>
            <person name="Cavanaugh K."/>
            <person name="Michelmore R."/>
        </authorList>
    </citation>
    <scope>NUCLEOTIDE SEQUENCE [LARGE SCALE GENOMIC DNA]</scope>
    <source>
        <strain evidence="18 19">SF5</strain>
    </source>
</reference>
<protein>
    <recommendedName>
        <fullName evidence="13">Zeta-coat protein</fullName>
    </recommendedName>
</protein>
<dbReference type="SUPFAM" id="SSF81321">
    <property type="entry name" value="Family A G protein-coupled receptor-like"/>
    <property type="match status" value="1"/>
</dbReference>
<dbReference type="EMBL" id="SHOA02000013">
    <property type="protein sequence ID" value="TDH65917.1"/>
    <property type="molecule type" value="Genomic_DNA"/>
</dbReference>
<feature type="transmembrane region" description="Helical" evidence="16">
    <location>
        <begin position="297"/>
        <end position="316"/>
    </location>
</feature>
<comment type="subunit">
    <text evidence="4">Oligomeric complex that consists of at least the alpha, beta, beta', gamma, delta, epsilon and zeta subunits.</text>
</comment>
<dbReference type="RefSeq" id="XP_067815416.1">
    <property type="nucleotide sequence ID" value="XM_067964768.1"/>
</dbReference>
<dbReference type="GO" id="GO:0005524">
    <property type="term" value="F:ATP binding"/>
    <property type="evidence" value="ECO:0007669"/>
    <property type="project" value="UniProtKB-UniRule"/>
</dbReference>
<keyword evidence="11" id="KW-0968">Cytoplasmic vesicle</keyword>
<keyword evidence="9" id="KW-0333">Golgi apparatus</keyword>
<keyword evidence="14" id="KW-0418">Kinase</keyword>
<dbReference type="PANTHER" id="PTHR23086:SF8">
    <property type="entry name" value="PHOSPHATIDYLINOSITOL 5-PHOSPHATE 4-KINASE, ISOFORM A"/>
    <property type="match status" value="1"/>
</dbReference>
<dbReference type="CDD" id="cd14829">
    <property type="entry name" value="Zeta-COP"/>
    <property type="match status" value="1"/>
</dbReference>
<dbReference type="SUPFAM" id="SSF64356">
    <property type="entry name" value="SNARE-like"/>
    <property type="match status" value="1"/>
</dbReference>
<evidence type="ECO:0000256" key="9">
    <source>
        <dbReference type="ARBA" id="ARBA00023034"/>
    </source>
</evidence>
<sequence length="1090" mass="123439">MKKSHSTESSYHRSTSATTRPRQYHGTPVLEEQTFMNNFSPPFNGVYLMDTSTQPDSLAASDGHRSQRQLPPVDQNGSFQLRRGTLNTSDGFISMDNNSNISGNYVDAMSLTNPMNATSQQPLISTPRAAQKNIVRVIDKDMTKQFRGRSKSVGQGRIRWFENRKSQLLGFCLTMAFLGVSVAMYNYRWTGLIAGSVNTIICGSAVVITYCRKKQWHQHPNPIVHNRSVLSIFMAICLLLNVLVDFDPSGSNTDCKRLAGITEFFFFTGEAWGLVMACDLFFSLTSPFTSYKRLMKFYHLWVWVGGIIMGVITYSIQGAGGFFTVDGRSMTYESDTDTVIGFCLASSRICCDSGETCPDTVQKCTNTSSFLNAQKWPWILIYSFVLLVLFVSVCVLTLAWHRLYLRGVPKTYNIRLRVLNYISFFTGAYVFYWLLLLLLYMCAYFLSTKSDSSNSRAVAQVLRQLVIFLISSKGYLDYVIWFAVNNIERKGGNQRNESADVDVDLSPQVNTALRSEILYYTTSGIKESVRATSDEQIMIPISGESEAGKSIKFWSFCPASFRHIRRTFGINDAEYTHMFGATTKERFSEGRSGAFMFYTSDESLIVKTMSPEECAFLRKIAPNYEAYVTSNPDTLLTRFYGCHSVSLYGKMYYFVVMGNLFAETDVVHHRYDIKGSWIDRNAKVPSFGDKTACRYCNASYTFGSTKNQECGDGMNFHEPDIVLKDNDLMTKIRIYPSTAHRIYDQIHKDSDFLCSQGIMDYSLLMGIQSSEYFVDTSQLPQARRDLLFTQPATSVAGPSLYHFGIIDFLQQWTLEKKMERFYKTFVKRKDPEGVSALPPKPYKFRFQQKMSRIFALSTHMRAENDRAFNNNYPALIDVLDQGNYDTQRPNTYVNTSVVDQRPVFNPDLQQDIRAVASPSVKAIFILDSDGNRVCAKYYDKSYPTQKEQLALEKKIYAKTKSFTSRQEADIVLIENIVSVHRCGSDTTMHVIGAASENELILLSVLGSAFDTVGNLLKGRMDRHVMLDNIELVLLTFDEVVDGGIILEVDTPSIANRVLMRGIDNEVPMAELTISQAFASAREQFSRSFRS</sequence>
<dbReference type="SUPFAM" id="SSF56104">
    <property type="entry name" value="SAICAR synthase-like"/>
    <property type="match status" value="1"/>
</dbReference>
<dbReference type="InterPro" id="IPR002498">
    <property type="entry name" value="PInositol-4-P-4/5-kinase_core"/>
</dbReference>
<evidence type="ECO:0000256" key="13">
    <source>
        <dbReference type="ARBA" id="ARBA00075766"/>
    </source>
</evidence>
<dbReference type="GO" id="GO:0015031">
    <property type="term" value="P:protein transport"/>
    <property type="evidence" value="ECO:0007669"/>
    <property type="project" value="UniProtKB-KW"/>
</dbReference>
<dbReference type="OrthoDB" id="2129491at2759"/>
<comment type="function">
    <text evidence="12">The coatomer is a cytosolic protein complex that binds to dilysine motifs and reversibly associates with Golgi non-clathrin-coated vesicles, which further mediate biosynthetic protein transport from the ER, via the Golgi up to the trans Golgi network. Coatomer complex is required for budding from Golgi membranes, and is essential for the retrograde Golgi-to-ER transport of dilysine-tagged proteins. The zeta subunit may be involved in regulating the coat assembly and, hence, the rate of biosynthetic protein transport due to its association-dissociation properties with the coatomer complex.</text>
</comment>
<evidence type="ECO:0000256" key="3">
    <source>
        <dbReference type="ARBA" id="ARBA00006972"/>
    </source>
</evidence>
<feature type="transmembrane region" description="Helical" evidence="16">
    <location>
        <begin position="223"/>
        <end position="244"/>
    </location>
</feature>
<keyword evidence="8" id="KW-0653">Protein transport</keyword>
<evidence type="ECO:0000313" key="18">
    <source>
        <dbReference type="EMBL" id="TDH65917.1"/>
    </source>
</evidence>
<keyword evidence="14" id="KW-0547">Nucleotide-binding</keyword>
<feature type="compositionally biased region" description="Polar residues" evidence="15">
    <location>
        <begin position="7"/>
        <end position="21"/>
    </location>
</feature>
<evidence type="ECO:0000256" key="5">
    <source>
        <dbReference type="ARBA" id="ARBA00022448"/>
    </source>
</evidence>
<feature type="region of interest" description="Disordered" evidence="15">
    <location>
        <begin position="1"/>
        <end position="24"/>
    </location>
</feature>
<evidence type="ECO:0000259" key="17">
    <source>
        <dbReference type="PROSITE" id="PS51455"/>
    </source>
</evidence>
<dbReference type="GeneID" id="94350439"/>
<dbReference type="InterPro" id="IPR023610">
    <property type="entry name" value="PInositol-4/5-P-5/4-kinase"/>
</dbReference>
<dbReference type="Pfam" id="PF01217">
    <property type="entry name" value="Clat_adaptor_s"/>
    <property type="match status" value="1"/>
</dbReference>
<keyword evidence="19" id="KW-1185">Reference proteome</keyword>
<dbReference type="GO" id="GO:0046854">
    <property type="term" value="P:phosphatidylinositol phosphate biosynthetic process"/>
    <property type="evidence" value="ECO:0007669"/>
    <property type="project" value="TreeGrafter"/>
</dbReference>
<dbReference type="GO" id="GO:0000139">
    <property type="term" value="C:Golgi membrane"/>
    <property type="evidence" value="ECO:0007669"/>
    <property type="project" value="UniProtKB-SubCell"/>
</dbReference>
<feature type="transmembrane region" description="Helical" evidence="16">
    <location>
        <begin position="168"/>
        <end position="187"/>
    </location>
</feature>
<keyword evidence="6" id="KW-0963">Cytoplasm</keyword>
<name>A0A976FFQ3_BRELC</name>
<feature type="domain" description="PIPK" evidence="17">
    <location>
        <begin position="489"/>
        <end position="854"/>
    </location>
</feature>
<dbReference type="Proteomes" id="UP000294530">
    <property type="component" value="Unassembled WGS sequence"/>
</dbReference>
<dbReference type="GO" id="GO:0016308">
    <property type="term" value="F:1-phosphatidylinositol-4-phosphate 5-kinase activity"/>
    <property type="evidence" value="ECO:0007669"/>
    <property type="project" value="TreeGrafter"/>
</dbReference>
<evidence type="ECO:0000256" key="7">
    <source>
        <dbReference type="ARBA" id="ARBA00022892"/>
    </source>
</evidence>
<keyword evidence="10 16" id="KW-0472">Membrane</keyword>
<accession>A0A976FFQ3</accession>
<dbReference type="InterPro" id="IPR027484">
    <property type="entry name" value="PInositol-4-P-5-kinase_N"/>
</dbReference>
<organism evidence="18 19">
    <name type="scientific">Bremia lactucae</name>
    <name type="common">Lettuce downy mildew</name>
    <dbReference type="NCBI Taxonomy" id="4779"/>
    <lineage>
        <taxon>Eukaryota</taxon>
        <taxon>Sar</taxon>
        <taxon>Stramenopiles</taxon>
        <taxon>Oomycota</taxon>
        <taxon>Peronosporomycetes</taxon>
        <taxon>Peronosporales</taxon>
        <taxon>Peronosporaceae</taxon>
        <taxon>Bremia</taxon>
    </lineage>
</organism>
<dbReference type="GO" id="GO:0005886">
    <property type="term" value="C:plasma membrane"/>
    <property type="evidence" value="ECO:0007669"/>
    <property type="project" value="TreeGrafter"/>
</dbReference>
<dbReference type="Gene3D" id="1.20.1070.10">
    <property type="entry name" value="Rhodopsin 7-helix transmembrane proteins"/>
    <property type="match status" value="1"/>
</dbReference>
<dbReference type="SMART" id="SM00330">
    <property type="entry name" value="PIPKc"/>
    <property type="match status" value="1"/>
</dbReference>
<dbReference type="AlphaFoldDB" id="A0A976FFQ3"/>
<feature type="transmembrane region" description="Helical" evidence="16">
    <location>
        <begin position="421"/>
        <end position="446"/>
    </location>
</feature>
<dbReference type="Pfam" id="PF01504">
    <property type="entry name" value="PIP5K"/>
    <property type="match status" value="2"/>
</dbReference>
<dbReference type="GO" id="GO:0016192">
    <property type="term" value="P:vesicle-mediated transport"/>
    <property type="evidence" value="ECO:0007669"/>
    <property type="project" value="UniProtKB-KW"/>
</dbReference>
<dbReference type="Gene3D" id="3.30.450.60">
    <property type="match status" value="1"/>
</dbReference>
<dbReference type="Gene3D" id="3.30.800.10">
    <property type="entry name" value="Phosphatidylinositol Phosphate Kinase II Beta"/>
    <property type="match status" value="1"/>
</dbReference>
<evidence type="ECO:0000256" key="15">
    <source>
        <dbReference type="SAM" id="MobiDB-lite"/>
    </source>
</evidence>
<gene>
    <name evidence="18" type="ORF">CCR75_006700</name>
</gene>
<evidence type="ECO:0000256" key="12">
    <source>
        <dbReference type="ARBA" id="ARBA00045555"/>
    </source>
</evidence>
<dbReference type="FunFam" id="3.30.450.60:FF:000013">
    <property type="entry name" value="Coatomer subunit zeta"/>
    <property type="match status" value="1"/>
</dbReference>
<dbReference type="Gene3D" id="3.30.810.10">
    <property type="entry name" value="2-Layer Sandwich"/>
    <property type="match status" value="1"/>
</dbReference>
<evidence type="ECO:0000313" key="19">
    <source>
        <dbReference type="Proteomes" id="UP000294530"/>
    </source>
</evidence>
<dbReference type="CDD" id="cd00139">
    <property type="entry name" value="PIPKc"/>
    <property type="match status" value="1"/>
</dbReference>
<evidence type="ECO:0000256" key="2">
    <source>
        <dbReference type="ARBA" id="ARBA00004347"/>
    </source>
</evidence>
<keyword evidence="5" id="KW-0813">Transport</keyword>
<dbReference type="InterPro" id="IPR027483">
    <property type="entry name" value="PInositol-4-P-4/5-kinase_C_sf"/>
</dbReference>
<evidence type="ECO:0000256" key="14">
    <source>
        <dbReference type="PROSITE-ProRule" id="PRU00781"/>
    </source>
</evidence>
<dbReference type="InterPro" id="IPR011012">
    <property type="entry name" value="Longin-like_dom_sf"/>
</dbReference>
<comment type="subcellular location">
    <subcellularLocation>
        <location evidence="2">Cytoplasmic vesicle</location>
        <location evidence="2">COPI-coated vesicle membrane</location>
        <topology evidence="2">Peripheral membrane protein</topology>
        <orientation evidence="2">Cytoplasmic side</orientation>
    </subcellularLocation>
    <subcellularLocation>
        <location evidence="1">Golgi apparatus membrane</location>
        <topology evidence="1">Peripheral membrane protein</topology>
        <orientation evidence="1">Cytoplasmic side</orientation>
    </subcellularLocation>
</comment>
<evidence type="ECO:0000256" key="4">
    <source>
        <dbReference type="ARBA" id="ARBA00011775"/>
    </source>
</evidence>